<dbReference type="GO" id="GO:0072330">
    <property type="term" value="P:monocarboxylic acid biosynthetic process"/>
    <property type="evidence" value="ECO:0007669"/>
    <property type="project" value="UniProtKB-ARBA"/>
</dbReference>
<dbReference type="PANTHER" id="PTHR45527">
    <property type="entry name" value="NONRIBOSOMAL PEPTIDE SYNTHETASE"/>
    <property type="match status" value="1"/>
</dbReference>
<dbReference type="InterPro" id="IPR000873">
    <property type="entry name" value="AMP-dep_synth/lig_dom"/>
</dbReference>
<dbReference type="GO" id="GO:0031177">
    <property type="term" value="F:phosphopantetheine binding"/>
    <property type="evidence" value="ECO:0007669"/>
    <property type="project" value="TreeGrafter"/>
</dbReference>
<dbReference type="SUPFAM" id="SSF56801">
    <property type="entry name" value="Acetyl-CoA synthetase-like"/>
    <property type="match status" value="1"/>
</dbReference>
<dbReference type="InterPro" id="IPR036736">
    <property type="entry name" value="ACP-like_sf"/>
</dbReference>
<dbReference type="Pfam" id="PF13193">
    <property type="entry name" value="AMP-binding_C"/>
    <property type="match status" value="1"/>
</dbReference>
<dbReference type="Gene3D" id="2.30.38.10">
    <property type="entry name" value="Luciferase, Domain 3"/>
    <property type="match status" value="1"/>
</dbReference>
<evidence type="ECO:0000256" key="1">
    <source>
        <dbReference type="ARBA" id="ARBA00001957"/>
    </source>
</evidence>
<dbReference type="InterPro" id="IPR020845">
    <property type="entry name" value="AMP-binding_CS"/>
</dbReference>
<dbReference type="Pfam" id="PF00501">
    <property type="entry name" value="AMP-binding"/>
    <property type="match status" value="1"/>
</dbReference>
<dbReference type="RefSeq" id="WP_113619258.1">
    <property type="nucleotide sequence ID" value="NZ_QFFJ01000002.1"/>
</dbReference>
<dbReference type="InterPro" id="IPR045851">
    <property type="entry name" value="AMP-bd_C_sf"/>
</dbReference>
<dbReference type="InterPro" id="IPR006162">
    <property type="entry name" value="Ppantetheine_attach_site"/>
</dbReference>
<dbReference type="PROSITE" id="PS50075">
    <property type="entry name" value="CARRIER"/>
    <property type="match status" value="1"/>
</dbReference>
<dbReference type="InterPro" id="IPR010071">
    <property type="entry name" value="AA_adenyl_dom"/>
</dbReference>
<evidence type="ECO:0000313" key="5">
    <source>
        <dbReference type="EMBL" id="RBL90509.1"/>
    </source>
</evidence>
<dbReference type="SUPFAM" id="SSF47336">
    <property type="entry name" value="ACP-like"/>
    <property type="match status" value="1"/>
</dbReference>
<proteinExistence type="predicted"/>
<dbReference type="PROSITE" id="PS00455">
    <property type="entry name" value="AMP_BINDING"/>
    <property type="match status" value="1"/>
</dbReference>
<dbReference type="Gene3D" id="3.30.300.30">
    <property type="match status" value="1"/>
</dbReference>
<dbReference type="PROSITE" id="PS00012">
    <property type="entry name" value="PHOSPHOPANTETHEINE"/>
    <property type="match status" value="1"/>
</dbReference>
<evidence type="ECO:0000313" key="6">
    <source>
        <dbReference type="Proteomes" id="UP000253410"/>
    </source>
</evidence>
<evidence type="ECO:0000256" key="3">
    <source>
        <dbReference type="ARBA" id="ARBA00022553"/>
    </source>
</evidence>
<dbReference type="FunFam" id="3.40.50.980:FF:000001">
    <property type="entry name" value="Non-ribosomal peptide synthetase"/>
    <property type="match status" value="1"/>
</dbReference>
<dbReference type="Pfam" id="PF00550">
    <property type="entry name" value="PP-binding"/>
    <property type="match status" value="1"/>
</dbReference>
<dbReference type="Gene3D" id="1.10.1200.10">
    <property type="entry name" value="ACP-like"/>
    <property type="match status" value="1"/>
</dbReference>
<keyword evidence="3" id="KW-0597">Phosphoprotein</keyword>
<comment type="cofactor">
    <cofactor evidence="1">
        <name>pantetheine 4'-phosphate</name>
        <dbReference type="ChEBI" id="CHEBI:47942"/>
    </cofactor>
</comment>
<dbReference type="InterPro" id="IPR001242">
    <property type="entry name" value="Condensation_dom"/>
</dbReference>
<dbReference type="CDD" id="cd19531">
    <property type="entry name" value="LCL_NRPS-like"/>
    <property type="match status" value="1"/>
</dbReference>
<dbReference type="PANTHER" id="PTHR45527:SF1">
    <property type="entry name" value="FATTY ACID SYNTHASE"/>
    <property type="match status" value="1"/>
</dbReference>
<dbReference type="SUPFAM" id="SSF52777">
    <property type="entry name" value="CoA-dependent acyltransferases"/>
    <property type="match status" value="4"/>
</dbReference>
<dbReference type="Pfam" id="PF00668">
    <property type="entry name" value="Condensation"/>
    <property type="match status" value="2"/>
</dbReference>
<dbReference type="GO" id="GO:0005737">
    <property type="term" value="C:cytoplasm"/>
    <property type="evidence" value="ECO:0007669"/>
    <property type="project" value="TreeGrafter"/>
</dbReference>
<keyword evidence="2" id="KW-0596">Phosphopantetheine</keyword>
<dbReference type="GO" id="GO:0003824">
    <property type="term" value="F:catalytic activity"/>
    <property type="evidence" value="ECO:0007669"/>
    <property type="project" value="InterPro"/>
</dbReference>
<dbReference type="OrthoDB" id="605930at2"/>
<dbReference type="Gene3D" id="3.30.559.30">
    <property type="entry name" value="Nonribosomal peptide synthetase, condensation domain"/>
    <property type="match status" value="2"/>
</dbReference>
<gene>
    <name evidence="5" type="ORF">DF182_29065</name>
</gene>
<evidence type="ECO:0000259" key="4">
    <source>
        <dbReference type="PROSITE" id="PS50075"/>
    </source>
</evidence>
<dbReference type="Proteomes" id="UP000253410">
    <property type="component" value="Unassembled WGS sequence"/>
</dbReference>
<dbReference type="Gene3D" id="3.30.559.10">
    <property type="entry name" value="Chloramphenicol acetyltransferase-like domain"/>
    <property type="match status" value="2"/>
</dbReference>
<feature type="domain" description="Carrier" evidence="4">
    <location>
        <begin position="1035"/>
        <end position="1110"/>
    </location>
</feature>
<dbReference type="InterPro" id="IPR009081">
    <property type="entry name" value="PP-bd_ACP"/>
</dbReference>
<dbReference type="GO" id="GO:0044550">
    <property type="term" value="P:secondary metabolite biosynthetic process"/>
    <property type="evidence" value="ECO:0007669"/>
    <property type="project" value="TreeGrafter"/>
</dbReference>
<dbReference type="Gene3D" id="3.40.50.980">
    <property type="match status" value="2"/>
</dbReference>
<accession>A0A365XVW9</accession>
<evidence type="ECO:0000256" key="2">
    <source>
        <dbReference type="ARBA" id="ARBA00022450"/>
    </source>
</evidence>
<protein>
    <recommendedName>
        <fullName evidence="4">Carrier domain-containing protein</fullName>
    </recommendedName>
</protein>
<keyword evidence="6" id="KW-1185">Reference proteome</keyword>
<dbReference type="EMBL" id="QFFJ01000002">
    <property type="protein sequence ID" value="RBL90509.1"/>
    <property type="molecule type" value="Genomic_DNA"/>
</dbReference>
<dbReference type="FunFam" id="2.30.38.10:FF:000001">
    <property type="entry name" value="Non-ribosomal peptide synthetase PvdI"/>
    <property type="match status" value="1"/>
</dbReference>
<comment type="caution">
    <text evidence="5">The sequence shown here is derived from an EMBL/GenBank/DDBJ whole genome shotgun (WGS) entry which is preliminary data.</text>
</comment>
<reference evidence="5 6" key="1">
    <citation type="submission" date="2018-05" db="EMBL/GenBank/DDBJ databases">
        <title>Chitinophaga sp. K3CV102501T nov., isolated from isolated from a monsoon evergreen broad-leaved forest soil.</title>
        <authorList>
            <person name="Lv Y."/>
        </authorList>
    </citation>
    <scope>NUCLEOTIDE SEQUENCE [LARGE SCALE GENOMIC DNA]</scope>
    <source>
        <strain evidence="5 6">GDMCC 1.1325</strain>
    </source>
</reference>
<dbReference type="CDD" id="cd05930">
    <property type="entry name" value="A_NRPS"/>
    <property type="match status" value="1"/>
</dbReference>
<dbReference type="InterPro" id="IPR023213">
    <property type="entry name" value="CAT-like_dom_sf"/>
</dbReference>
<dbReference type="NCBIfam" id="TIGR01733">
    <property type="entry name" value="AA-adenyl-dom"/>
    <property type="match status" value="1"/>
</dbReference>
<sequence length="1555" mass="174066">MIEELIDKLIGLNIRVELVGEGNLKVDGGGAKVPADILAEIKHNKADLVHYLNAHYNTAHFEGIPVTRLQESYPLSAMQRRLWFLSQFAGSNAAYNLPRAYVFEGAFNEVALTAAFHALIARHEILRTVFREDEDGVVRQFILPPERAGFAIERHDLRAAVDAGAAAAVLGNDAFIQPFDFVSGPLLRAGLYQVADNKWIFTYVMHHIISDGWSMDILFREALLLYESFAKGIASPLSPLRIQYRDYASWQQEQLSGALLESHKRYWLGQFDGDIPVLELPSDKVRPPVKTYNGGAVVRREINASGFRALLQPSGATLFMGLLALVKTLFYRYTQRGDITIGTPVAGREHADLEDQIGFYVNTLALRTRFSGDDSYRTLLHKVKEVALGAYEHQVYPFDELVDELKLQRDMSRNPLFDVQVIADNAESPRGSELSGEGDWQVRNYEDVVNTGSVFDLVFHFTETATSLETEVVYNTDVFSERNIIQYLDHLENLLEAVQLAPDTPISRLAYLGEAELRQLHGFNNTSRPIAADTTLVSLFEQQVALTPDLTAVIYGDTKLSYKELDERSGLLASYLCSRGYGVADRLIGIMLDRSADLVIAILGVLKSGAAYVPVDPSYPRSRKSYILEDARVELLLTETACLLDLDYYNGEIFATDVQLSTLERKPDEEKPVIRPEQLAYVIYTSGSTGVPKGVMIEHGAISNTISAQRGIFGIREGQRGLQFASLSFDASVWEIFMMLTTGATLCIINDDARKDPSLLEKYINDYEIDIATLPPSYVRLMALENVHTLKHLVTAGEAAIWEKAAAFAEQGTFYNAYGPTESSICASVYQMDSERTGRGPVPIGRPIDNTQLYVMDDAGGLLPLGAVGEICISGRGLARGYLNNPDLTAQKFIAHPFRPGEKLYRTGDLGRWMPDGNLVFTGRKDQQIKIGGHRIELGEIEHTLLLHPQVEAAVVLLSADRNGEKELVAYVVIDEAYDVMEVRTFMSNTLPAFMLPHHYVRIGAVPLTANGKTDKTKLPSHGEVEKQPATAYIAPRTETEIVLAEIWSEILGKEKVGVRDDFFELGGSSLKAMMLVKKLKDEMKVVLSLRELFEYRTIERTAENLSATGSFPELPEAANDLYEHEELSYNQQIYFSEWNKGEELIVSSYPFEHFDAAAFKVAVSQLIARHEVLRTIFIRRGVTVIQQILQADACRPEINDVVKLASEAELHRIMDIERKRKFDLSSWPLFDIKLYDTGKGIVSAVVAMHHILTDGDSGEVMKEELSRLYVAALEQKNTTMDPLPFQYQQYVRWQRSFLRSLEGEAHKTYWLQKLAGCVLSLPVTGEGEGDQLLIPVPLKITGSFYEELDRFTRKNALTRTSLLLGALVLLISRWSRRADVTVITSVAGRTSPHLGHLDLSKMIGFFSNLLLVRNIVDREQPVHGYLQDVQRSFLDDLSHDIYPVGKLMNELPGITPAELMKDAVFYNYHHFTAAASVADLEDGGTAQQANIPVPFTFGLIVREFRDGLSLQLLCNGRRFTYDHAESAGEQYKRILEQIINNPDILTGQIPEMKK</sequence>
<dbReference type="GO" id="GO:0043041">
    <property type="term" value="P:amino acid activation for nonribosomal peptide biosynthetic process"/>
    <property type="evidence" value="ECO:0007669"/>
    <property type="project" value="TreeGrafter"/>
</dbReference>
<dbReference type="InterPro" id="IPR025110">
    <property type="entry name" value="AMP-bd_C"/>
</dbReference>
<dbReference type="FunFam" id="1.10.1200.10:FF:000016">
    <property type="entry name" value="Non-ribosomal peptide synthase"/>
    <property type="match status" value="1"/>
</dbReference>
<dbReference type="FunFam" id="3.40.50.12780:FF:000012">
    <property type="entry name" value="Non-ribosomal peptide synthetase"/>
    <property type="match status" value="1"/>
</dbReference>
<name>A0A365XVW9_9BACT</name>
<organism evidence="5 6">
    <name type="scientific">Chitinophaga flava</name>
    <dbReference type="NCBI Taxonomy" id="2259036"/>
    <lineage>
        <taxon>Bacteria</taxon>
        <taxon>Pseudomonadati</taxon>
        <taxon>Bacteroidota</taxon>
        <taxon>Chitinophagia</taxon>
        <taxon>Chitinophagales</taxon>
        <taxon>Chitinophagaceae</taxon>
        <taxon>Chitinophaga</taxon>
    </lineage>
</organism>